<evidence type="ECO:0000256" key="2">
    <source>
        <dbReference type="SAM" id="MobiDB-lite"/>
    </source>
</evidence>
<dbReference type="Proteomes" id="UP001141552">
    <property type="component" value="Unassembled WGS sequence"/>
</dbReference>
<reference evidence="3" key="2">
    <citation type="journal article" date="2023" name="Plants (Basel)">
        <title>Annotation of the Turnera subulata (Passifloraceae) Draft Genome Reveals the S-Locus Evolved after the Divergence of Turneroideae from Passifloroideae in a Stepwise Manner.</title>
        <authorList>
            <person name="Henning P.M."/>
            <person name="Roalson E.H."/>
            <person name="Mir W."/>
            <person name="McCubbin A.G."/>
            <person name="Shore J.S."/>
        </authorList>
    </citation>
    <scope>NUCLEOTIDE SEQUENCE</scope>
    <source>
        <strain evidence="3">F60SS</strain>
    </source>
</reference>
<dbReference type="GO" id="GO:0005634">
    <property type="term" value="C:nucleus"/>
    <property type="evidence" value="ECO:0007669"/>
    <property type="project" value="TreeGrafter"/>
</dbReference>
<keyword evidence="4" id="KW-1185">Reference proteome</keyword>
<feature type="region of interest" description="Disordered" evidence="2">
    <location>
        <begin position="32"/>
        <end position="105"/>
    </location>
</feature>
<proteinExistence type="inferred from homology"/>
<comment type="caution">
    <text evidence="3">The sequence shown here is derived from an EMBL/GenBank/DDBJ whole genome shotgun (WGS) entry which is preliminary data.</text>
</comment>
<protein>
    <recommendedName>
        <fullName evidence="5">Protein BCCIP homolog</fullName>
    </recommendedName>
</protein>
<comment type="similarity">
    <text evidence="1">Belongs to the BCP1 family.</text>
</comment>
<evidence type="ECO:0008006" key="5">
    <source>
        <dbReference type="Google" id="ProtNLM"/>
    </source>
</evidence>
<dbReference type="PANTHER" id="PTHR13261:SF0">
    <property type="entry name" value="BRCA2 AND CDKN1A-INTERACTING PROTEIN"/>
    <property type="match status" value="1"/>
</dbReference>
<sequence length="358" mass="40971">MTRRPRRLTLAARPVTFSRFARSVANLAAAYLNNHRPRRPPPQTVAPPPGEPARKTTAGAKRKELDSPTMEKAEAEVSRKKKAEKAKGKRHANHSSSSSDEEEEEEIQDVVQVDFVFNDPKPDDFHGIKMLMQTYLDNEKWDLSGFVDLILGQPTVGTVVKQEDDDGVDDDVFSVVSALNLGRYKDHKCVTQLKEFVLKVCKDKTVLDDLRMLLGKQAHSVGLLISQRVSNLPPQLLPHLYDGLFDEISWAAEDEPTEELRNSFRFESYLLVTKVYERKNVDQKTRKGSHDEEERIYVKLEDEIFHQLCSWSFIFPLRGEQVTPNELKNYRLMGLVMSLKAEKVPEVRRKLHSSIDES</sequence>
<evidence type="ECO:0000256" key="1">
    <source>
        <dbReference type="ARBA" id="ARBA00006781"/>
    </source>
</evidence>
<dbReference type="OrthoDB" id="27543at2759"/>
<feature type="compositionally biased region" description="Basic residues" evidence="2">
    <location>
        <begin position="79"/>
        <end position="93"/>
    </location>
</feature>
<evidence type="ECO:0000313" key="3">
    <source>
        <dbReference type="EMBL" id="KAJ4839282.1"/>
    </source>
</evidence>
<feature type="compositionally biased region" description="Pro residues" evidence="2">
    <location>
        <begin position="40"/>
        <end position="51"/>
    </location>
</feature>
<organism evidence="3 4">
    <name type="scientific">Turnera subulata</name>
    <dbReference type="NCBI Taxonomy" id="218843"/>
    <lineage>
        <taxon>Eukaryota</taxon>
        <taxon>Viridiplantae</taxon>
        <taxon>Streptophyta</taxon>
        <taxon>Embryophyta</taxon>
        <taxon>Tracheophyta</taxon>
        <taxon>Spermatophyta</taxon>
        <taxon>Magnoliopsida</taxon>
        <taxon>eudicotyledons</taxon>
        <taxon>Gunneridae</taxon>
        <taxon>Pentapetalae</taxon>
        <taxon>rosids</taxon>
        <taxon>fabids</taxon>
        <taxon>Malpighiales</taxon>
        <taxon>Passifloraceae</taxon>
        <taxon>Turnera</taxon>
    </lineage>
</organism>
<feature type="compositionally biased region" description="Basic and acidic residues" evidence="2">
    <location>
        <begin position="61"/>
        <end position="78"/>
    </location>
</feature>
<dbReference type="Pfam" id="PF13862">
    <property type="entry name" value="BCCIP"/>
    <property type="match status" value="1"/>
</dbReference>
<dbReference type="EMBL" id="JAKUCV010003357">
    <property type="protein sequence ID" value="KAJ4839282.1"/>
    <property type="molecule type" value="Genomic_DNA"/>
</dbReference>
<accession>A0A9Q0JFK2</accession>
<dbReference type="AlphaFoldDB" id="A0A9Q0JFK2"/>
<dbReference type="InterPro" id="IPR025602">
    <property type="entry name" value="BCP1_family"/>
</dbReference>
<evidence type="ECO:0000313" key="4">
    <source>
        <dbReference type="Proteomes" id="UP001141552"/>
    </source>
</evidence>
<gene>
    <name evidence="3" type="ORF">Tsubulata_011434</name>
</gene>
<reference evidence="3" key="1">
    <citation type="submission" date="2022-02" db="EMBL/GenBank/DDBJ databases">
        <authorList>
            <person name="Henning P.M."/>
            <person name="McCubbin A.G."/>
            <person name="Shore J.S."/>
        </authorList>
    </citation>
    <scope>NUCLEOTIDE SEQUENCE</scope>
    <source>
        <strain evidence="3">F60SS</strain>
        <tissue evidence="3">Leaves</tissue>
    </source>
</reference>
<dbReference type="PANTHER" id="PTHR13261">
    <property type="entry name" value="BRCA2 AND CDKN1A INTERACTING PROTEIN"/>
    <property type="match status" value="1"/>
</dbReference>
<name>A0A9Q0JFK2_9ROSI</name>